<evidence type="ECO:0000313" key="2">
    <source>
        <dbReference type="Proteomes" id="UP000476064"/>
    </source>
</evidence>
<accession>A0A6C0G1M3</accession>
<evidence type="ECO:0000313" key="1">
    <source>
        <dbReference type="EMBL" id="QHT63296.1"/>
    </source>
</evidence>
<protein>
    <submittedName>
        <fullName evidence="1">Uncharacterized protein</fullName>
    </submittedName>
</protein>
<organism evidence="1 2">
    <name type="scientific">Paenibacillus lycopersici</name>
    <dbReference type="NCBI Taxonomy" id="2704462"/>
    <lineage>
        <taxon>Bacteria</taxon>
        <taxon>Bacillati</taxon>
        <taxon>Bacillota</taxon>
        <taxon>Bacilli</taxon>
        <taxon>Bacillales</taxon>
        <taxon>Paenibacillaceae</taxon>
        <taxon>Paenibacillus</taxon>
    </lineage>
</organism>
<dbReference type="Proteomes" id="UP000476064">
    <property type="component" value="Chromosome"/>
</dbReference>
<sequence>MKLGYAADASLYSNQAIRSVVEEVRIEGETLLRVHSAWQLENGQILLYEYSPRNNPTSSFCLYDCIEEYNELCNELEWVHGK</sequence>
<dbReference type="EMBL" id="CP048209">
    <property type="protein sequence ID" value="QHT63296.1"/>
    <property type="molecule type" value="Genomic_DNA"/>
</dbReference>
<dbReference type="AlphaFoldDB" id="A0A6C0G1M3"/>
<dbReference type="RefSeq" id="WP_162359732.1">
    <property type="nucleotide sequence ID" value="NZ_CP048209.1"/>
</dbReference>
<gene>
    <name evidence="1" type="ORF">GXP70_27250</name>
</gene>
<dbReference type="KEGG" id="plyc:GXP70_27250"/>
<name>A0A6C0G1M3_9BACL</name>
<reference evidence="1 2" key="1">
    <citation type="submission" date="2020-01" db="EMBL/GenBank/DDBJ databases">
        <title>Paenibacillus sp. nov., isolated from tomato rhizosphere.</title>
        <authorList>
            <person name="Weon H.-Y."/>
            <person name="Lee S.A."/>
        </authorList>
    </citation>
    <scope>NUCLEOTIDE SEQUENCE [LARGE SCALE GENOMIC DNA]</scope>
    <source>
        <strain evidence="1 2">12200R-189</strain>
    </source>
</reference>
<keyword evidence="2" id="KW-1185">Reference proteome</keyword>
<proteinExistence type="predicted"/>